<organism evidence="3 4">
    <name type="scientific">Rubrivivax rivuli</name>
    <dbReference type="NCBI Taxonomy" id="1862385"/>
    <lineage>
        <taxon>Bacteria</taxon>
        <taxon>Pseudomonadati</taxon>
        <taxon>Pseudomonadota</taxon>
        <taxon>Betaproteobacteria</taxon>
        <taxon>Burkholderiales</taxon>
        <taxon>Sphaerotilaceae</taxon>
        <taxon>Rubrivivax</taxon>
    </lineage>
</organism>
<dbReference type="InterPro" id="IPR033856">
    <property type="entry name" value="Trp_halogen"/>
</dbReference>
<dbReference type="Proteomes" id="UP000285575">
    <property type="component" value="Unassembled WGS sequence"/>
</dbReference>
<dbReference type="GO" id="GO:0000166">
    <property type="term" value="F:nucleotide binding"/>
    <property type="evidence" value="ECO:0007669"/>
    <property type="project" value="UniProtKB-KW"/>
</dbReference>
<dbReference type="AlphaFoldDB" id="A0A437RRP2"/>
<feature type="binding site" evidence="2">
    <location>
        <position position="82"/>
    </location>
    <ligand>
        <name>7-chloro-L-tryptophan</name>
        <dbReference type="ChEBI" id="CHEBI:58713"/>
    </ligand>
</feature>
<dbReference type="SUPFAM" id="SSF51905">
    <property type="entry name" value="FAD/NAD(P)-binding domain"/>
    <property type="match status" value="1"/>
</dbReference>
<evidence type="ECO:0000313" key="4">
    <source>
        <dbReference type="Proteomes" id="UP000285575"/>
    </source>
</evidence>
<dbReference type="InterPro" id="IPR006905">
    <property type="entry name" value="Flavin_halogenase"/>
</dbReference>
<feature type="active site" evidence="1">
    <location>
        <position position="82"/>
    </location>
</feature>
<keyword evidence="2" id="KW-0285">Flavoprotein</keyword>
<evidence type="ECO:0000256" key="1">
    <source>
        <dbReference type="PIRSR" id="PIRSR011396-1"/>
    </source>
</evidence>
<accession>A0A437RRP2</accession>
<dbReference type="InterPro" id="IPR050816">
    <property type="entry name" value="Flavin-dep_Halogenase_NPB"/>
</dbReference>
<dbReference type="PANTHER" id="PTHR43747:SF4">
    <property type="entry name" value="FLAVIN-DEPENDENT TRYPTOPHAN HALOGENASE"/>
    <property type="match status" value="1"/>
</dbReference>
<dbReference type="RefSeq" id="WP_128226992.1">
    <property type="nucleotide sequence ID" value="NZ_SACR01000001.1"/>
</dbReference>
<feature type="binding site" evidence="2">
    <location>
        <begin position="17"/>
        <end position="20"/>
    </location>
    <ligand>
        <name>FAD</name>
        <dbReference type="ChEBI" id="CHEBI:57692"/>
    </ligand>
</feature>
<dbReference type="GO" id="GO:0004497">
    <property type="term" value="F:monooxygenase activity"/>
    <property type="evidence" value="ECO:0007669"/>
    <property type="project" value="InterPro"/>
</dbReference>
<dbReference type="OrthoDB" id="462203at2"/>
<name>A0A437RRP2_9BURK</name>
<dbReference type="Pfam" id="PF04820">
    <property type="entry name" value="Trp_halogenase"/>
    <property type="match status" value="1"/>
</dbReference>
<dbReference type="Gene3D" id="3.50.50.60">
    <property type="entry name" value="FAD/NAD(P)-binding domain"/>
    <property type="match status" value="1"/>
</dbReference>
<protein>
    <submittedName>
        <fullName evidence="3">Tryptophan 7-halogenase</fullName>
    </submittedName>
</protein>
<reference evidence="3 4" key="1">
    <citation type="submission" date="2019-01" db="EMBL/GenBank/DDBJ databases">
        <authorList>
            <person name="Chen W.-M."/>
        </authorList>
    </citation>
    <scope>NUCLEOTIDE SEQUENCE [LARGE SCALE GENOMIC DNA]</scope>
    <source>
        <strain evidence="3 4">KYPY4</strain>
    </source>
</reference>
<proteinExistence type="predicted"/>
<dbReference type="EMBL" id="SACR01000001">
    <property type="protein sequence ID" value="RVU49355.1"/>
    <property type="molecule type" value="Genomic_DNA"/>
</dbReference>
<keyword evidence="2" id="KW-0547">Nucleotide-binding</keyword>
<feature type="binding site" evidence="2">
    <location>
        <position position="337"/>
    </location>
    <ligand>
        <name>FAD</name>
        <dbReference type="ChEBI" id="CHEBI:57692"/>
    </ligand>
</feature>
<feature type="binding site" evidence="2">
    <location>
        <position position="346"/>
    </location>
    <ligand>
        <name>L-tryptophan</name>
        <dbReference type="ChEBI" id="CHEBI:57912"/>
    </ligand>
</feature>
<keyword evidence="4" id="KW-1185">Reference proteome</keyword>
<keyword evidence="2" id="KW-0274">FAD</keyword>
<sequence>MHTPEDRRIRHVVIVGGGSAGWMSAAALSRAVGTACRITLVESEEIGTVGVGEATIPPIRLFNQMLGIDEAEFLRRTQGSCKLGIEFVNWGAEGHRYFHPFGPHGLAFDLAPLHQHWLRHRHTPGVAGLDEHSMAWNLARRARFERPSGDPRSVMSTFDYAYHFDAGLYARFLRELSESRGVQRLEGRITGTRLRGHDGFVEAVQLADGRSVEGDLFIDCSGFRGLLIEEALHTGYEDWRHWLPCDRAMAMPCASAGPLLPYTRSTARAAGWQWRIPLQHRTGNGYVYCSQYISDDEAAATLKSHLDGEALGEPRPLRFVTGRRKQLWHRNVVAVGLASGFMEPLESTSLHLVQSGLSRLLALWPDRDFDPLVTAEYNRIGVQEFERIRDFLVLHYKLNAQRSGLNQPLWRYCAEMAIPETLQYKMAHFRRYGRLVSDGPDLFGAASWLAVHIGQLHWPERHDPMVDLRPLDGASVLQRQRAAMAQAAEAQPTHAAFLQRHAPAAPVARV</sequence>
<dbReference type="PIRSF" id="PIRSF011396">
    <property type="entry name" value="Trp_halogenase"/>
    <property type="match status" value="1"/>
</dbReference>
<gene>
    <name evidence="3" type="ORF">EOE66_01925</name>
</gene>
<evidence type="ECO:0000313" key="3">
    <source>
        <dbReference type="EMBL" id="RVU49355.1"/>
    </source>
</evidence>
<dbReference type="InterPro" id="IPR036188">
    <property type="entry name" value="FAD/NAD-bd_sf"/>
</dbReference>
<dbReference type="PANTHER" id="PTHR43747">
    <property type="entry name" value="FAD-BINDING PROTEIN"/>
    <property type="match status" value="1"/>
</dbReference>
<evidence type="ECO:0000256" key="2">
    <source>
        <dbReference type="PIRSR" id="PIRSR011396-2"/>
    </source>
</evidence>
<comment type="caution">
    <text evidence="3">The sequence shown here is derived from an EMBL/GenBank/DDBJ whole genome shotgun (WGS) entry which is preliminary data.</text>
</comment>